<dbReference type="GO" id="GO:0016787">
    <property type="term" value="F:hydrolase activity"/>
    <property type="evidence" value="ECO:0007669"/>
    <property type="project" value="UniProtKB-KW"/>
</dbReference>
<dbReference type="SUPFAM" id="SSF88723">
    <property type="entry name" value="PIN domain-like"/>
    <property type="match status" value="1"/>
</dbReference>
<comment type="caution">
    <text evidence="7">The sequence shown here is derived from an EMBL/GenBank/DDBJ whole genome shotgun (WGS) entry which is preliminary data.</text>
</comment>
<keyword evidence="5" id="KW-0460">Magnesium</keyword>
<keyword evidence="1" id="KW-1277">Toxin-antitoxin system</keyword>
<feature type="domain" description="PIN" evidence="6">
    <location>
        <begin position="27"/>
        <end position="142"/>
    </location>
</feature>
<dbReference type="InterPro" id="IPR051749">
    <property type="entry name" value="PINc/VapC_TA_RNase"/>
</dbReference>
<dbReference type="PANTHER" id="PTHR42740">
    <property type="entry name" value="RIBONUCLEASE VAPC3"/>
    <property type="match status" value="1"/>
</dbReference>
<dbReference type="InterPro" id="IPR002716">
    <property type="entry name" value="PIN_dom"/>
</dbReference>
<evidence type="ECO:0000259" key="6">
    <source>
        <dbReference type="Pfam" id="PF01850"/>
    </source>
</evidence>
<evidence type="ECO:0000256" key="4">
    <source>
        <dbReference type="ARBA" id="ARBA00022801"/>
    </source>
</evidence>
<dbReference type="Pfam" id="PF01850">
    <property type="entry name" value="PIN"/>
    <property type="match status" value="1"/>
</dbReference>
<dbReference type="InterPro" id="IPR029060">
    <property type="entry name" value="PIN-like_dom_sf"/>
</dbReference>
<evidence type="ECO:0000256" key="3">
    <source>
        <dbReference type="ARBA" id="ARBA00022723"/>
    </source>
</evidence>
<dbReference type="GO" id="GO:0046872">
    <property type="term" value="F:metal ion binding"/>
    <property type="evidence" value="ECO:0007669"/>
    <property type="project" value="UniProtKB-KW"/>
</dbReference>
<evidence type="ECO:0000256" key="1">
    <source>
        <dbReference type="ARBA" id="ARBA00022649"/>
    </source>
</evidence>
<reference evidence="7" key="1">
    <citation type="submission" date="2013-08" db="EMBL/GenBank/DDBJ databases">
        <authorList>
            <person name="Mendez C."/>
            <person name="Richter M."/>
            <person name="Ferrer M."/>
            <person name="Sanchez J."/>
        </authorList>
    </citation>
    <scope>NUCLEOTIDE SEQUENCE</scope>
</reference>
<sequence>MNSRNSVCKSKGSEEKTLAERSGEYMVVLDTSIVIDYLKGEKEVVEVIEKFSKAKFSITFITEYELLKYRGGTVKKAFNDILTRFVIYHSDDKSAVIAAEIYNKLEDKGELINENDILIAGISLSKNDALLTRDKDFEKIGHKSIIVIK</sequence>
<dbReference type="AlphaFoldDB" id="T1AW63"/>
<protein>
    <submittedName>
        <fullName evidence="7">PilT protein domain protein</fullName>
    </submittedName>
</protein>
<dbReference type="EMBL" id="AUZZ01006772">
    <property type="protein sequence ID" value="EQD44964.1"/>
    <property type="molecule type" value="Genomic_DNA"/>
</dbReference>
<keyword evidence="2" id="KW-0540">Nuclease</keyword>
<keyword evidence="3" id="KW-0479">Metal-binding</keyword>
<evidence type="ECO:0000256" key="2">
    <source>
        <dbReference type="ARBA" id="ARBA00022722"/>
    </source>
</evidence>
<organism evidence="7">
    <name type="scientific">mine drainage metagenome</name>
    <dbReference type="NCBI Taxonomy" id="410659"/>
    <lineage>
        <taxon>unclassified sequences</taxon>
        <taxon>metagenomes</taxon>
        <taxon>ecological metagenomes</taxon>
    </lineage>
</organism>
<dbReference type="Gene3D" id="3.40.50.1010">
    <property type="entry name" value="5'-nuclease"/>
    <property type="match status" value="1"/>
</dbReference>
<evidence type="ECO:0000313" key="7">
    <source>
        <dbReference type="EMBL" id="EQD44964.1"/>
    </source>
</evidence>
<dbReference type="PANTHER" id="PTHR42740:SF1">
    <property type="entry name" value="RIBONUCLEASE VAPC3"/>
    <property type="match status" value="1"/>
</dbReference>
<dbReference type="GO" id="GO:0004540">
    <property type="term" value="F:RNA nuclease activity"/>
    <property type="evidence" value="ECO:0007669"/>
    <property type="project" value="TreeGrafter"/>
</dbReference>
<keyword evidence="4" id="KW-0378">Hydrolase</keyword>
<gene>
    <name evidence="7" type="ORF">B2A_09378</name>
</gene>
<proteinExistence type="predicted"/>
<name>T1AW63_9ZZZZ</name>
<dbReference type="CDD" id="cd09881">
    <property type="entry name" value="PIN_VapC4-5_FitB-like"/>
    <property type="match status" value="1"/>
</dbReference>
<evidence type="ECO:0000256" key="5">
    <source>
        <dbReference type="ARBA" id="ARBA00022842"/>
    </source>
</evidence>
<reference evidence="7" key="2">
    <citation type="journal article" date="2014" name="ISME J.">
        <title>Microbial stratification in low pH oxic and suboxic macroscopic growths along an acid mine drainage.</title>
        <authorList>
            <person name="Mendez-Garcia C."/>
            <person name="Mesa V."/>
            <person name="Sprenger R.R."/>
            <person name="Richter M."/>
            <person name="Diez M.S."/>
            <person name="Solano J."/>
            <person name="Bargiela R."/>
            <person name="Golyshina O.V."/>
            <person name="Manteca A."/>
            <person name="Ramos J.L."/>
            <person name="Gallego J.R."/>
            <person name="Llorente I."/>
            <person name="Martins Dos Santos V.A."/>
            <person name="Jensen O.N."/>
            <person name="Pelaez A.I."/>
            <person name="Sanchez J."/>
            <person name="Ferrer M."/>
        </authorList>
    </citation>
    <scope>NUCLEOTIDE SEQUENCE</scope>
</reference>
<accession>T1AW63</accession>